<gene>
    <name evidence="3" type="ORF">VNO78_07214</name>
</gene>
<organism evidence="3 4">
    <name type="scientific">Psophocarpus tetragonolobus</name>
    <name type="common">Winged bean</name>
    <name type="synonym">Dolichos tetragonolobus</name>
    <dbReference type="NCBI Taxonomy" id="3891"/>
    <lineage>
        <taxon>Eukaryota</taxon>
        <taxon>Viridiplantae</taxon>
        <taxon>Streptophyta</taxon>
        <taxon>Embryophyta</taxon>
        <taxon>Tracheophyta</taxon>
        <taxon>Spermatophyta</taxon>
        <taxon>Magnoliopsida</taxon>
        <taxon>eudicotyledons</taxon>
        <taxon>Gunneridae</taxon>
        <taxon>Pentapetalae</taxon>
        <taxon>rosids</taxon>
        <taxon>fabids</taxon>
        <taxon>Fabales</taxon>
        <taxon>Fabaceae</taxon>
        <taxon>Papilionoideae</taxon>
        <taxon>50 kb inversion clade</taxon>
        <taxon>NPAAA clade</taxon>
        <taxon>indigoferoid/millettioid clade</taxon>
        <taxon>Phaseoleae</taxon>
        <taxon>Psophocarpus</taxon>
    </lineage>
</organism>
<keyword evidence="1" id="KW-0175">Coiled coil</keyword>
<feature type="compositionally biased region" description="Basic and acidic residues" evidence="2">
    <location>
        <begin position="31"/>
        <end position="42"/>
    </location>
</feature>
<evidence type="ECO:0000313" key="4">
    <source>
        <dbReference type="Proteomes" id="UP001386955"/>
    </source>
</evidence>
<evidence type="ECO:0000256" key="2">
    <source>
        <dbReference type="SAM" id="MobiDB-lite"/>
    </source>
</evidence>
<name>A0AAN9SVX2_PSOTE</name>
<evidence type="ECO:0000313" key="3">
    <source>
        <dbReference type="EMBL" id="KAK7405650.1"/>
    </source>
</evidence>
<dbReference type="EMBL" id="JAYMYS010000002">
    <property type="protein sequence ID" value="KAK7405650.1"/>
    <property type="molecule type" value="Genomic_DNA"/>
</dbReference>
<dbReference type="Proteomes" id="UP001386955">
    <property type="component" value="Unassembled WGS sequence"/>
</dbReference>
<sequence>MLSTPNLTPIQSLPTEVEKVLKSQPTLPVERPWEDVEGKTSDSPKFCASTIENDPPVTEISCFEIESEDSSSNTTDSDSDDPFNLIDKKLSVWQGNHVFGDASHISIREAIDALKLLMIRHLSEVCSDPSMRSQLDYFLNILIRSRHCVVTEEVKEALVEFQRNAFSSFQEFQATIDPVNKLKKFREQKARIEEESSSGKNRRKDLRSCIKKASLAIKEENNRKKELESEIANIRKHIYAKEMDLQQLVLNVKNQEREFSTYEKTRDSLEELARALSKQADDLLSENKGIEDEGKAAELKQNTLKSTWSTDLPSQLNKIKSIILGL</sequence>
<comment type="caution">
    <text evidence="3">The sequence shown here is derived from an EMBL/GenBank/DDBJ whole genome shotgun (WGS) entry which is preliminary data.</text>
</comment>
<protein>
    <submittedName>
        <fullName evidence="3">Uncharacterized protein</fullName>
    </submittedName>
</protein>
<dbReference type="AlphaFoldDB" id="A0AAN9SVX2"/>
<feature type="region of interest" description="Disordered" evidence="2">
    <location>
        <begin position="19"/>
        <end position="53"/>
    </location>
</feature>
<proteinExistence type="predicted"/>
<feature type="coiled-coil region" evidence="1">
    <location>
        <begin position="182"/>
        <end position="293"/>
    </location>
</feature>
<keyword evidence="4" id="KW-1185">Reference proteome</keyword>
<evidence type="ECO:0000256" key="1">
    <source>
        <dbReference type="SAM" id="Coils"/>
    </source>
</evidence>
<accession>A0AAN9SVX2</accession>
<reference evidence="3 4" key="1">
    <citation type="submission" date="2024-01" db="EMBL/GenBank/DDBJ databases">
        <title>The genomes of 5 underutilized Papilionoideae crops provide insights into root nodulation and disease resistanc.</title>
        <authorList>
            <person name="Jiang F."/>
        </authorList>
    </citation>
    <scope>NUCLEOTIDE SEQUENCE [LARGE SCALE GENOMIC DNA]</scope>
    <source>
        <strain evidence="3">DUOXIRENSHENG_FW03</strain>
        <tissue evidence="3">Leaves</tissue>
    </source>
</reference>